<dbReference type="GO" id="GO:0003677">
    <property type="term" value="F:DNA binding"/>
    <property type="evidence" value="ECO:0007669"/>
    <property type="project" value="UniProtKB-KW"/>
</dbReference>
<dbReference type="Gene3D" id="1.10.10.10">
    <property type="entry name" value="Winged helix-like DNA-binding domain superfamily/Winged helix DNA-binding domain"/>
    <property type="match status" value="1"/>
</dbReference>
<comment type="caution">
    <text evidence="5">The sequence shown here is derived from an EMBL/GenBank/DDBJ whole genome shotgun (WGS) entry which is preliminary data.</text>
</comment>
<dbReference type="Pfam" id="PF00196">
    <property type="entry name" value="GerE"/>
    <property type="match status" value="1"/>
</dbReference>
<sequence>MELFVYGVAHIIQQGILAMAERMDFITKTRIVTHIDDILALYHQWNSIIIIVPLEFYLNDQEVKDFIKSNPAVKLILIADLYRIESKKITVEADLADIMICKDCKEYEFTHALIAARESGKYLCSELLSYIFQNHSNSNTVQEELQSLSDRELEVLKLIGEGQSSQQIADQLFISKHTVNSHRKRIMQKLSLSKPTQLIQVAIAFQFNQE</sequence>
<dbReference type="PROSITE" id="PS50043">
    <property type="entry name" value="HTH_LUXR_2"/>
    <property type="match status" value="1"/>
</dbReference>
<evidence type="ECO:0000256" key="1">
    <source>
        <dbReference type="ARBA" id="ARBA00023015"/>
    </source>
</evidence>
<feature type="domain" description="HTH luxR-type" evidence="4">
    <location>
        <begin position="141"/>
        <end position="206"/>
    </location>
</feature>
<dbReference type="SUPFAM" id="SSF46894">
    <property type="entry name" value="C-terminal effector domain of the bipartite response regulators"/>
    <property type="match status" value="1"/>
</dbReference>
<evidence type="ECO:0000313" key="6">
    <source>
        <dbReference type="Proteomes" id="UP000611723"/>
    </source>
</evidence>
<reference evidence="5" key="1">
    <citation type="submission" date="2021-01" db="EMBL/GenBank/DDBJ databases">
        <title>Marivirga aurantiaca sp. nov., isolated from intertidal surface sediments.</title>
        <authorList>
            <person name="Zhang M."/>
        </authorList>
    </citation>
    <scope>NUCLEOTIDE SEQUENCE</scope>
    <source>
        <strain evidence="5">S37H4</strain>
    </source>
</reference>
<evidence type="ECO:0000313" key="5">
    <source>
        <dbReference type="EMBL" id="MBK6264433.1"/>
    </source>
</evidence>
<keyword evidence="6" id="KW-1185">Reference proteome</keyword>
<dbReference type="InterPro" id="IPR016032">
    <property type="entry name" value="Sig_transdc_resp-reg_C-effctor"/>
</dbReference>
<dbReference type="CDD" id="cd06170">
    <property type="entry name" value="LuxR_C_like"/>
    <property type="match status" value="1"/>
</dbReference>
<dbReference type="AlphaFoldDB" id="A0A935C9T1"/>
<dbReference type="EMBL" id="JAEQBW010000001">
    <property type="protein sequence ID" value="MBK6264433.1"/>
    <property type="molecule type" value="Genomic_DNA"/>
</dbReference>
<dbReference type="PROSITE" id="PS00622">
    <property type="entry name" value="HTH_LUXR_1"/>
    <property type="match status" value="1"/>
</dbReference>
<organism evidence="5 6">
    <name type="scientific">Marivirga aurantiaca</name>
    <dbReference type="NCBI Taxonomy" id="2802615"/>
    <lineage>
        <taxon>Bacteria</taxon>
        <taxon>Pseudomonadati</taxon>
        <taxon>Bacteroidota</taxon>
        <taxon>Cytophagia</taxon>
        <taxon>Cytophagales</taxon>
        <taxon>Marivirgaceae</taxon>
        <taxon>Marivirga</taxon>
    </lineage>
</organism>
<evidence type="ECO:0000256" key="3">
    <source>
        <dbReference type="ARBA" id="ARBA00023163"/>
    </source>
</evidence>
<protein>
    <submittedName>
        <fullName evidence="5">Response regulator transcription factor</fullName>
    </submittedName>
</protein>
<dbReference type="GO" id="GO:0006355">
    <property type="term" value="P:regulation of DNA-templated transcription"/>
    <property type="evidence" value="ECO:0007669"/>
    <property type="project" value="InterPro"/>
</dbReference>
<gene>
    <name evidence="5" type="ORF">JKA74_05240</name>
</gene>
<keyword evidence="3" id="KW-0804">Transcription</keyword>
<evidence type="ECO:0000259" key="4">
    <source>
        <dbReference type="PROSITE" id="PS50043"/>
    </source>
</evidence>
<accession>A0A935C9T1</accession>
<dbReference type="SMART" id="SM00421">
    <property type="entry name" value="HTH_LUXR"/>
    <property type="match status" value="1"/>
</dbReference>
<dbReference type="Proteomes" id="UP000611723">
    <property type="component" value="Unassembled WGS sequence"/>
</dbReference>
<name>A0A935C9T1_9BACT</name>
<keyword evidence="1" id="KW-0805">Transcription regulation</keyword>
<dbReference type="InterPro" id="IPR036388">
    <property type="entry name" value="WH-like_DNA-bd_sf"/>
</dbReference>
<evidence type="ECO:0000256" key="2">
    <source>
        <dbReference type="ARBA" id="ARBA00023125"/>
    </source>
</evidence>
<proteinExistence type="predicted"/>
<dbReference type="RefSeq" id="WP_201430095.1">
    <property type="nucleotide sequence ID" value="NZ_JAEQBW010000001.1"/>
</dbReference>
<dbReference type="PRINTS" id="PR00038">
    <property type="entry name" value="HTHLUXR"/>
</dbReference>
<dbReference type="InterPro" id="IPR000792">
    <property type="entry name" value="Tscrpt_reg_LuxR_C"/>
</dbReference>
<dbReference type="PANTHER" id="PTHR44688:SF16">
    <property type="entry name" value="DNA-BINDING TRANSCRIPTIONAL ACTIVATOR DEVR_DOSR"/>
    <property type="match status" value="1"/>
</dbReference>
<dbReference type="PANTHER" id="PTHR44688">
    <property type="entry name" value="DNA-BINDING TRANSCRIPTIONAL ACTIVATOR DEVR_DOSR"/>
    <property type="match status" value="1"/>
</dbReference>
<keyword evidence="2" id="KW-0238">DNA-binding</keyword>